<proteinExistence type="predicted"/>
<gene>
    <name evidence="1" type="ORF">EZ242_20700</name>
</gene>
<keyword evidence="2" id="KW-1185">Reference proteome</keyword>
<dbReference type="EMBL" id="SMLL01000009">
    <property type="protein sequence ID" value="TFY96574.1"/>
    <property type="molecule type" value="Genomic_DNA"/>
</dbReference>
<dbReference type="OrthoDB" id="8756031at2"/>
<organism evidence="1 2">
    <name type="scientific">Ramlibacter rhizophilus</name>
    <dbReference type="NCBI Taxonomy" id="1781167"/>
    <lineage>
        <taxon>Bacteria</taxon>
        <taxon>Pseudomonadati</taxon>
        <taxon>Pseudomonadota</taxon>
        <taxon>Betaproteobacteria</taxon>
        <taxon>Burkholderiales</taxon>
        <taxon>Comamonadaceae</taxon>
        <taxon>Ramlibacter</taxon>
    </lineage>
</organism>
<reference evidence="1 2" key="1">
    <citation type="submission" date="2019-03" db="EMBL/GenBank/DDBJ databases">
        <title>Ramlibacter rhizophilus CCTCC AB2015357, whole genome shotgun sequence.</title>
        <authorList>
            <person name="Zhang X."/>
            <person name="Feng G."/>
            <person name="Zhu H."/>
        </authorList>
    </citation>
    <scope>NUCLEOTIDE SEQUENCE [LARGE SCALE GENOMIC DNA]</scope>
    <source>
        <strain evidence="1 2">CCTCC AB2015357</strain>
    </source>
</reference>
<protein>
    <submittedName>
        <fullName evidence="1">Uncharacterized protein</fullName>
    </submittedName>
</protein>
<evidence type="ECO:0000313" key="1">
    <source>
        <dbReference type="EMBL" id="TFY96574.1"/>
    </source>
</evidence>
<evidence type="ECO:0000313" key="2">
    <source>
        <dbReference type="Proteomes" id="UP000297564"/>
    </source>
</evidence>
<accession>A0A4Z0BEQ0</accession>
<dbReference type="Proteomes" id="UP000297564">
    <property type="component" value="Unassembled WGS sequence"/>
</dbReference>
<comment type="caution">
    <text evidence="1">The sequence shown here is derived from an EMBL/GenBank/DDBJ whole genome shotgun (WGS) entry which is preliminary data.</text>
</comment>
<sequence>MPPVTVSAARSPPAVEKSYPRMVRAMDLFERERALRAPQAVLRFELLPRQPGVNVDDVDLNIVSAGTVIPVPVAPDRSFTLPRDPRALRENAVVTPDRAVRSMTWRAQVRTPGLPANTRRLGDLRLECRVGMEAGLISEKPTWAGRLGALLTDTPAYCDSEDNRYMFFADRPIFGVTLVAGERREALPVRRLWAGALGDERLREWLPHCDCAMLLDRTYYAPLGDARWPDETRVVFDFMQGAAHAP</sequence>
<name>A0A4Z0BEQ0_9BURK</name>
<dbReference type="AlphaFoldDB" id="A0A4Z0BEQ0"/>